<organism evidence="10 11">
    <name type="scientific">Daphnia galeata</name>
    <dbReference type="NCBI Taxonomy" id="27404"/>
    <lineage>
        <taxon>Eukaryota</taxon>
        <taxon>Metazoa</taxon>
        <taxon>Ecdysozoa</taxon>
        <taxon>Arthropoda</taxon>
        <taxon>Crustacea</taxon>
        <taxon>Branchiopoda</taxon>
        <taxon>Diplostraca</taxon>
        <taxon>Cladocera</taxon>
        <taxon>Anomopoda</taxon>
        <taxon>Daphniidae</taxon>
        <taxon>Daphnia</taxon>
    </lineage>
</organism>
<dbReference type="Pfam" id="PF06462">
    <property type="entry name" value="Hyd_WA"/>
    <property type="match status" value="4"/>
</dbReference>
<evidence type="ECO:0000313" key="11">
    <source>
        <dbReference type="Proteomes" id="UP000789390"/>
    </source>
</evidence>
<dbReference type="InterPro" id="IPR006624">
    <property type="entry name" value="Beta-propeller_rpt_TECPR"/>
</dbReference>
<dbReference type="SMART" id="SM00276">
    <property type="entry name" value="GLECT"/>
    <property type="match status" value="1"/>
</dbReference>
<dbReference type="InterPro" id="IPR010482">
    <property type="entry name" value="TECPR1-like_DysF"/>
</dbReference>
<name>A0A8J2RNY1_9CRUS</name>
<dbReference type="OrthoDB" id="72441at2759"/>
<evidence type="ECO:0000256" key="4">
    <source>
        <dbReference type="ARBA" id="ARBA00022490"/>
    </source>
</evidence>
<keyword evidence="5" id="KW-0493">Microtubule</keyword>
<keyword evidence="4" id="KW-0963">Cytoplasm</keyword>
<comment type="similarity">
    <text evidence="2">Belongs to the TECPR1 family.</text>
</comment>
<keyword evidence="11" id="KW-1185">Reference proteome</keyword>
<accession>A0A8J2RNY1</accession>
<dbReference type="Pfam" id="PF17681">
    <property type="entry name" value="GCP_N_terminal"/>
    <property type="match status" value="1"/>
</dbReference>
<dbReference type="SMART" id="SM00706">
    <property type="entry name" value="TECPR"/>
    <property type="match status" value="10"/>
</dbReference>
<dbReference type="EMBL" id="CAKKLH010000233">
    <property type="protein sequence ID" value="CAH0106726.1"/>
    <property type="molecule type" value="Genomic_DNA"/>
</dbReference>
<reference evidence="10" key="1">
    <citation type="submission" date="2021-11" db="EMBL/GenBank/DDBJ databases">
        <authorList>
            <person name="Schell T."/>
        </authorList>
    </citation>
    <scope>NUCLEOTIDE SEQUENCE</scope>
    <source>
        <strain evidence="10">M5</strain>
    </source>
</reference>
<evidence type="ECO:0000313" key="10">
    <source>
        <dbReference type="EMBL" id="CAH0106726.1"/>
    </source>
</evidence>
<evidence type="ECO:0000256" key="3">
    <source>
        <dbReference type="ARBA" id="ARBA00010337"/>
    </source>
</evidence>
<gene>
    <name evidence="10" type="ORF">DGAL_LOCUS9884</name>
</gene>
<comment type="caution">
    <text evidence="10">The sequence shown here is derived from an EMBL/GenBank/DDBJ whole genome shotgun (WGS) entry which is preliminary data.</text>
</comment>
<dbReference type="InterPro" id="IPR051513">
    <property type="entry name" value="Tectonin_beta-prop"/>
</dbReference>
<dbReference type="FunFam" id="1.20.120.1900:FF:000007">
    <property type="entry name" value="Gamma-tubulin complex component"/>
    <property type="match status" value="1"/>
</dbReference>
<comment type="similarity">
    <text evidence="3">Belongs to the TUBGCP family.</text>
</comment>
<dbReference type="GO" id="GO:0005874">
    <property type="term" value="C:microtubule"/>
    <property type="evidence" value="ECO:0007669"/>
    <property type="project" value="UniProtKB-KW"/>
</dbReference>
<dbReference type="PROSITE" id="PS51304">
    <property type="entry name" value="GALECTIN"/>
    <property type="match status" value="1"/>
</dbReference>
<dbReference type="Proteomes" id="UP000789390">
    <property type="component" value="Unassembled WGS sequence"/>
</dbReference>
<dbReference type="SUPFAM" id="SSF49899">
    <property type="entry name" value="Concanavalin A-like lectins/glucanases"/>
    <property type="match status" value="1"/>
</dbReference>
<dbReference type="InterPro" id="IPR001079">
    <property type="entry name" value="Galectin_CRD"/>
</dbReference>
<proteinExistence type="inferred from homology"/>
<keyword evidence="8" id="KW-0206">Cytoskeleton</keyword>
<evidence type="ECO:0000256" key="1">
    <source>
        <dbReference type="ARBA" id="ARBA00004245"/>
    </source>
</evidence>
<dbReference type="Pfam" id="PF04130">
    <property type="entry name" value="GCP_C_terminal"/>
    <property type="match status" value="1"/>
</dbReference>
<dbReference type="CDD" id="cd00070">
    <property type="entry name" value="GLECT"/>
    <property type="match status" value="1"/>
</dbReference>
<dbReference type="Pfam" id="PF06398">
    <property type="entry name" value="Pex24p"/>
    <property type="match status" value="2"/>
</dbReference>
<evidence type="ECO:0000256" key="8">
    <source>
        <dbReference type="ARBA" id="ARBA00023212"/>
    </source>
</evidence>
<dbReference type="InterPro" id="IPR006614">
    <property type="entry name" value="Peroxin/Ferlin"/>
</dbReference>
<dbReference type="InterPro" id="IPR042241">
    <property type="entry name" value="GCP_C_sf"/>
</dbReference>
<evidence type="ECO:0000259" key="9">
    <source>
        <dbReference type="PROSITE" id="PS51304"/>
    </source>
</evidence>
<dbReference type="GO" id="GO:0005737">
    <property type="term" value="C:cytoplasm"/>
    <property type="evidence" value="ECO:0007669"/>
    <property type="project" value="UniProtKB-ARBA"/>
</dbReference>
<comment type="subcellular location">
    <subcellularLocation>
        <location evidence="1">Cytoplasm</location>
        <location evidence="1">Cytoskeleton</location>
    </subcellularLocation>
</comment>
<feature type="domain" description="Galectin" evidence="9">
    <location>
        <begin position="574"/>
        <end position="715"/>
    </location>
</feature>
<dbReference type="InterPro" id="IPR040457">
    <property type="entry name" value="GCP_C"/>
</dbReference>
<evidence type="ECO:0000256" key="7">
    <source>
        <dbReference type="ARBA" id="ARBA00022737"/>
    </source>
</evidence>
<evidence type="ECO:0000256" key="5">
    <source>
        <dbReference type="ARBA" id="ARBA00022701"/>
    </source>
</evidence>
<dbReference type="Pfam" id="PF19193">
    <property type="entry name" value="Tectonin"/>
    <property type="match status" value="1"/>
</dbReference>
<dbReference type="SMART" id="SM00908">
    <property type="entry name" value="Gal-bind_lectin"/>
    <property type="match status" value="1"/>
</dbReference>
<dbReference type="SMART" id="SM00693">
    <property type="entry name" value="DysFN"/>
    <property type="match status" value="2"/>
</dbReference>
<dbReference type="InterPro" id="IPR041470">
    <property type="entry name" value="GCP_N"/>
</dbReference>
<dbReference type="Pfam" id="PF00337">
    <property type="entry name" value="Gal-bind_lectin"/>
    <property type="match status" value="1"/>
</dbReference>
<dbReference type="Gene3D" id="1.20.120.1900">
    <property type="entry name" value="Gamma-tubulin complex, C-terminal domain"/>
    <property type="match status" value="1"/>
</dbReference>
<dbReference type="SMART" id="SM00694">
    <property type="entry name" value="DysFC"/>
    <property type="match status" value="2"/>
</dbReference>
<dbReference type="Gene3D" id="2.60.120.200">
    <property type="match status" value="1"/>
</dbReference>
<dbReference type="PANTHER" id="PTHR23250">
    <property type="entry name" value="DYSFERLIN-RELATED"/>
    <property type="match status" value="1"/>
</dbReference>
<dbReference type="GO" id="GO:0043015">
    <property type="term" value="F:gamma-tubulin binding"/>
    <property type="evidence" value="ECO:0007669"/>
    <property type="project" value="InterPro"/>
</dbReference>
<dbReference type="GO" id="GO:0030246">
    <property type="term" value="F:carbohydrate binding"/>
    <property type="evidence" value="ECO:0007669"/>
    <property type="project" value="UniProtKB-KW"/>
</dbReference>
<evidence type="ECO:0000256" key="6">
    <source>
        <dbReference type="ARBA" id="ARBA00022734"/>
    </source>
</evidence>
<protein>
    <recommendedName>
        <fullName evidence="9">Galectin domain-containing protein</fullName>
    </recommendedName>
</protein>
<sequence length="1935" mass="219104">MVISAVNGNSGSIYAVTTEGNVIQLSNGSWSELKDEFNKELRVKRISCCSTALWSICGDHQVHLRLESELPIRIREESYENQRWNPLDGFSNKLLPTDRPFYSSQDGLTDRDLKKINLPSPAWVWDDQWHLELLHEGQHLESDGWMYSVDFPRAYSAAKAWNSCVRRRKWVRHRRYNGLRSWVSLPPIVLNDMMEPFIDIATGGSEIPGAVTGFVAVWAVTINGLLLYREGVNLLTCPDGSNWKKIETPQGCEPCQVSVGPQGTVWILAWSGQLLTRISWYEVPPPFKGLSFNHVSVGPTSTWAVSRDNEVWLRKGLDSSILGSSWTAMIGQMNLVFTGSDNQVCGLLIQDQKLYLRTGIKNEESGGRSWKMLKTEDVTFLWLAFDGKGFVQRLEDSADSYWVEPWRGQILDKLRQRHNQWQDKFADYSTAAETTDWIKNGRALLNNRWVNLGLRCCSQEPLLDVEDLRMLAVEITAIRRSGNLGLVIHYLLNPPIKLMFASEEEVEDWAAHLTKVTRTSRQSTGMFAQSVWALSEMGDPFVHETKVEQEGKDVPYQIEMTSDTSANLSSSLSIVFDTPDGFYRGCGIIISGIVPANACRFSVNLQCGPKIHPQEVYTAKRDIALHINPRFDTCPGSVEVVRNSYSNNMWDIEEKSGAFDLEPGNRFTMSIHCQRQQYLVKINEITFTFAYRLSPFSASHVVIKGDVNLFSVSYSIPKTNIPSHALWTQLGGHFRHIETSSGGVAWALGQDGTCWIHTGFHGGGFFKGVFGGSSHGIHPLSDEGHVNLYENQRWNPVAGFSARGLPTDRPSWSDITGLHAYSKENMSLPNRNWNWVSEWLVDYHPPDGADRDGWQYATDYPSRYHAYKGSFDYVRRKRWQRKCRYTSTGPWFQFGLTKLLDVSMQVDHSGRPEEPLLLWAIAANGSILRRVGVTVLKPQGESWEAVLGEHAFQSLSIGVDGRVWAITSLGAPALRHRVTVTNPDGVAWLLMDRPEGNPTLRQISAGDIQVWAVDSQDRLYRRKDIVSILPEGTSWELIDEHVLHVSVGKHDQVWAVLDLKNNEPKVKERGSICIRRGITASCPGGTGWEFVIGVGWLEFCLQSGKRYSILIDAITTVCLTSFKIMDENTIPALVEKLCRSLSSGKSSETSKEYELKYKLALQLLSSQQLTLHNQETEFSIVQNIKKLLGTKERYQDARKFDELYARLTASSILKNRKAVLELMYYLAQTPASAATEPLIRHSFTLPSLSTFTSDTSTTVKTPKTTEIPYSPLISIASSKKSAAQTTLYGHSDVSNQVLLREILYAFQGIQGQVFQWDATHENLQLKSTVKLPKALKQMVLSLVELGWLFYKVQRYCESPKTESTCGLAARAFSAALQEELSEYYRLLAVLQSQMEVHAAKPGDTVGVETQGLTFQRLLVWTKEPKARMKLLAALVEACHGQRGGALASVIHSFVLQGNATLKTVVLKILVQVCRPLYEMLMLWTFEGELRDPYGEFFIGVSLSVDAGSLWNDKYYERSVMVPNFFTQEQGHQVATTGKSICFLREICLDKSPIPGLNQIRRTAEERSESLLSLDWESIEEAYSTASQYLLQVLLDRYHIKLHLCALRQYLLLGQGDFINHLMKLVAPELDKPASTRMSRLLASILDKCIRCTNSQYDDADVLKRLDVRISEPSLGDSGWDVFSLDYKVDGPLGTILTPEVKTRYEILFHGLWHSKRMEWIMSKLRHQQLTEGRQLRGLLEVQGVLHQAQLLLSEMIHFAQEMSHYLSFEVVACAWEQLSVALRNSKTMDQLLTAHEHFLQTVTSRALLDEESRDIRDHLRGIHESMLQFSKIQERLFSTAILEVEKRQGQSKSSFESFLPTIKAKLCTISTSYQNFVQTFLFMLSSHSDPNLQGLGVRLDFNECYQRKDSRLSMSLTFSYKRMTAWSFPSQQHSN</sequence>
<keyword evidence="7" id="KW-0677">Repeat</keyword>
<keyword evidence="6" id="KW-0430">Lectin</keyword>
<dbReference type="InterPro" id="IPR013320">
    <property type="entry name" value="ConA-like_dom_sf"/>
</dbReference>
<dbReference type="GO" id="GO:0098588">
    <property type="term" value="C:bounding membrane of organelle"/>
    <property type="evidence" value="ECO:0007669"/>
    <property type="project" value="UniProtKB-ARBA"/>
</dbReference>
<dbReference type="PANTHER" id="PTHR23250:SF1">
    <property type="entry name" value="TECTONIN BETA-PROPELLER REPEAT-CONTAINING PROTEIN 1"/>
    <property type="match status" value="1"/>
</dbReference>
<evidence type="ECO:0000256" key="2">
    <source>
        <dbReference type="ARBA" id="ARBA00005966"/>
    </source>
</evidence>